<reference evidence="4" key="1">
    <citation type="journal article" date="2019" name="Int. J. Syst. Evol. Microbiol.">
        <title>The Global Catalogue of Microorganisms (GCM) 10K type strain sequencing project: providing services to taxonomists for standard genome sequencing and annotation.</title>
        <authorList>
            <consortium name="The Broad Institute Genomics Platform"/>
            <consortium name="The Broad Institute Genome Sequencing Center for Infectious Disease"/>
            <person name="Wu L."/>
            <person name="Ma J."/>
        </authorList>
    </citation>
    <scope>NUCLEOTIDE SEQUENCE [LARGE SCALE GENOMIC DNA]</scope>
    <source>
        <strain evidence="4">JCM 17917</strain>
    </source>
</reference>
<dbReference type="InterPro" id="IPR001661">
    <property type="entry name" value="Glyco_hydro_37"/>
</dbReference>
<keyword evidence="4" id="KW-1185">Reference proteome</keyword>
<dbReference type="NCBIfam" id="NF009773">
    <property type="entry name" value="PRK13270.1"/>
    <property type="match status" value="1"/>
</dbReference>
<dbReference type="EMBL" id="BAABGX010000001">
    <property type="protein sequence ID" value="GAA4301210.1"/>
    <property type="molecule type" value="Genomic_DNA"/>
</dbReference>
<dbReference type="PRINTS" id="PR00744">
    <property type="entry name" value="GLHYDRLASE37"/>
</dbReference>
<evidence type="ECO:0000256" key="1">
    <source>
        <dbReference type="ARBA" id="ARBA00022801"/>
    </source>
</evidence>
<keyword evidence="2" id="KW-0326">Glycosidase</keyword>
<dbReference type="RefSeq" id="WP_345163599.1">
    <property type="nucleotide sequence ID" value="NZ_BAABGX010000001.1"/>
</dbReference>
<dbReference type="PANTHER" id="PTHR23403:SF1">
    <property type="entry name" value="TREHALASE"/>
    <property type="match status" value="1"/>
</dbReference>
<evidence type="ECO:0000313" key="3">
    <source>
        <dbReference type="EMBL" id="GAA4301210.1"/>
    </source>
</evidence>
<accession>A0ABP8FDI5</accession>
<keyword evidence="1" id="KW-0378">Hydrolase</keyword>
<dbReference type="InterPro" id="IPR018232">
    <property type="entry name" value="Glyco_hydro_37_CS"/>
</dbReference>
<organism evidence="3 4">
    <name type="scientific">Nibribacter koreensis</name>
    <dbReference type="NCBI Taxonomy" id="1084519"/>
    <lineage>
        <taxon>Bacteria</taxon>
        <taxon>Pseudomonadati</taxon>
        <taxon>Bacteroidota</taxon>
        <taxon>Cytophagia</taxon>
        <taxon>Cytophagales</taxon>
        <taxon>Hymenobacteraceae</taxon>
        <taxon>Nibribacter</taxon>
    </lineage>
</organism>
<dbReference type="InterPro" id="IPR012341">
    <property type="entry name" value="6hp_glycosidase-like_sf"/>
</dbReference>
<dbReference type="PANTHER" id="PTHR23403">
    <property type="entry name" value="TREHALASE"/>
    <property type="match status" value="1"/>
</dbReference>
<dbReference type="Proteomes" id="UP001501844">
    <property type="component" value="Unassembled WGS sequence"/>
</dbReference>
<dbReference type="PROSITE" id="PS00928">
    <property type="entry name" value="TREHALASE_2"/>
    <property type="match status" value="1"/>
</dbReference>
<gene>
    <name evidence="3" type="primary">treF</name>
    <name evidence="3" type="ORF">GCM10023183_12080</name>
</gene>
<evidence type="ECO:0000256" key="2">
    <source>
        <dbReference type="ARBA" id="ARBA00023295"/>
    </source>
</evidence>
<evidence type="ECO:0000313" key="4">
    <source>
        <dbReference type="Proteomes" id="UP001501844"/>
    </source>
</evidence>
<dbReference type="InterPro" id="IPR008928">
    <property type="entry name" value="6-hairpin_glycosidase_sf"/>
</dbReference>
<dbReference type="SUPFAM" id="SSF48208">
    <property type="entry name" value="Six-hairpin glycosidases"/>
    <property type="match status" value="1"/>
</dbReference>
<dbReference type="Pfam" id="PF01204">
    <property type="entry name" value="Trehalase"/>
    <property type="match status" value="1"/>
</dbReference>
<comment type="caution">
    <text evidence="3">The sequence shown here is derived from an EMBL/GenBank/DDBJ whole genome shotgun (WGS) entry which is preliminary data.</text>
</comment>
<dbReference type="NCBIfam" id="NF009774">
    <property type="entry name" value="PRK13271.1"/>
    <property type="match status" value="1"/>
</dbReference>
<dbReference type="PROSITE" id="PS00927">
    <property type="entry name" value="TREHALASE_1"/>
    <property type="match status" value="1"/>
</dbReference>
<name>A0ABP8FDI5_9BACT</name>
<dbReference type="Gene3D" id="1.50.10.10">
    <property type="match status" value="1"/>
</dbReference>
<proteinExistence type="predicted"/>
<sequence>MAMLSRPNFLNARVWLLFLWLCWLGDGQRAQAQYRPHQDLGALFADVQLKPVFPDSKTFPDCIPLAPPAVIAQRYAQEKDQPGFDLKAFVARNFQLPPQPGTNFTSNLDATVETHIQRLWPVLTRQPVPEESSLLALPKPYIVPGGRFREIYYWDSYFTMLGLQVNGQTELIQHMVDNFTHLIQTTGHIPNGNRSYYLSRSQPPFYALMVRVLAQEKGKRVLAQYGPALQKEYDFWMAGAQDLSSQTQASKRVVRMPNGALLNRYWDDDPQPRPEAYKEDVEVAKASQRDPQEVYRHLRAAAESGWDFSSRWLADGAHLTSIETTNLIPVDLNALLYHLEVTLAEVARLNGNQGRAKEFIQKAKKRKEALLLYCWNPQEQFFFDYHWVKKSHSPVPTLAAVFPLYFCMATKAQAKGVAQKLEADFLQTGGLRTTLQHTGQQWDAPNGWAPLQWMSIQGLKAYKHKALADTVAQRWIRQNLRVFKETGKLTEKYHVEQAGQEGGGGEYPNQDGFGWTNGVLLRLLKDQNGRR</sequence>
<protein>
    <submittedName>
        <fullName evidence="3">Alpha,alpha-trehalase TreF</fullName>
    </submittedName>
</protein>